<dbReference type="OrthoDB" id="541101at2759"/>
<protein>
    <recommendedName>
        <fullName evidence="3">Kinesin light chain</fullName>
    </recommendedName>
</protein>
<evidence type="ECO:0000313" key="1">
    <source>
        <dbReference type="EMBL" id="GHP10086.1"/>
    </source>
</evidence>
<gene>
    <name evidence="1" type="ORF">PPROV_000881900</name>
</gene>
<accession>A0A830HRG2</accession>
<dbReference type="EMBL" id="BNJQ01000027">
    <property type="protein sequence ID" value="GHP10086.1"/>
    <property type="molecule type" value="Genomic_DNA"/>
</dbReference>
<dbReference type="Gene3D" id="1.25.40.10">
    <property type="entry name" value="Tetratricopeptide repeat domain"/>
    <property type="match status" value="1"/>
</dbReference>
<dbReference type="Proteomes" id="UP000660262">
    <property type="component" value="Unassembled WGS sequence"/>
</dbReference>
<sequence length="111" mass="12401">MASEKKRKRTELSMGFASLLYYNQRKADSLMDQGKYADAEPLYREALDGCRRKLGDAHPLTLMVINNLADLLRKQAQIKLAEAERLTGKEQLDDTAVDALMLLAKEGASSL</sequence>
<name>A0A830HRG2_9CHLO</name>
<dbReference type="InterPro" id="IPR011990">
    <property type="entry name" value="TPR-like_helical_dom_sf"/>
</dbReference>
<proteinExistence type="predicted"/>
<keyword evidence="2" id="KW-1185">Reference proteome</keyword>
<comment type="caution">
    <text evidence="1">The sequence shown here is derived from an EMBL/GenBank/DDBJ whole genome shotgun (WGS) entry which is preliminary data.</text>
</comment>
<evidence type="ECO:0008006" key="3">
    <source>
        <dbReference type="Google" id="ProtNLM"/>
    </source>
</evidence>
<organism evidence="1 2">
    <name type="scientific">Pycnococcus provasolii</name>
    <dbReference type="NCBI Taxonomy" id="41880"/>
    <lineage>
        <taxon>Eukaryota</taxon>
        <taxon>Viridiplantae</taxon>
        <taxon>Chlorophyta</taxon>
        <taxon>Pseudoscourfieldiophyceae</taxon>
        <taxon>Pseudoscourfieldiales</taxon>
        <taxon>Pycnococcaceae</taxon>
        <taxon>Pycnococcus</taxon>
    </lineage>
</organism>
<dbReference type="SUPFAM" id="SSF48452">
    <property type="entry name" value="TPR-like"/>
    <property type="match status" value="1"/>
</dbReference>
<dbReference type="AlphaFoldDB" id="A0A830HRG2"/>
<reference evidence="1" key="1">
    <citation type="submission" date="2020-10" db="EMBL/GenBank/DDBJ databases">
        <title>Unveiling of a novel bifunctional photoreceptor, Dualchrome1, isolated from a cosmopolitan green alga.</title>
        <authorList>
            <person name="Suzuki S."/>
            <person name="Kawachi M."/>
        </authorList>
    </citation>
    <scope>NUCLEOTIDE SEQUENCE</scope>
    <source>
        <strain evidence="1">NIES 2893</strain>
    </source>
</reference>
<evidence type="ECO:0000313" key="2">
    <source>
        <dbReference type="Proteomes" id="UP000660262"/>
    </source>
</evidence>
<dbReference type="Pfam" id="PF13424">
    <property type="entry name" value="TPR_12"/>
    <property type="match status" value="1"/>
</dbReference>